<evidence type="ECO:0000259" key="3">
    <source>
        <dbReference type="Pfam" id="PF00534"/>
    </source>
</evidence>
<feature type="region of interest" description="Disordered" evidence="2">
    <location>
        <begin position="439"/>
        <end position="458"/>
    </location>
</feature>
<evidence type="ECO:0000256" key="1">
    <source>
        <dbReference type="ARBA" id="ARBA00022679"/>
    </source>
</evidence>
<dbReference type="PANTHER" id="PTHR46401:SF2">
    <property type="entry name" value="GLYCOSYLTRANSFERASE WBBK-RELATED"/>
    <property type="match status" value="1"/>
</dbReference>
<gene>
    <name evidence="4" type="ORF">H9L14_04920</name>
</gene>
<protein>
    <submittedName>
        <fullName evidence="4">Glycosyltransferase</fullName>
    </submittedName>
</protein>
<dbReference type="EMBL" id="CP060782">
    <property type="protein sequence ID" value="QNP46496.1"/>
    <property type="molecule type" value="Genomic_DNA"/>
</dbReference>
<feature type="domain" description="Glycosyl transferase family 1" evidence="3">
    <location>
        <begin position="241"/>
        <end position="408"/>
    </location>
</feature>
<sequence>MSSFVPTHIDYRDKTIMVVMPHPWKGGFFRVAAAICNALDEIEVDGSRFRVILGVPAEYECTEAYLLNRGVTVEQIGYEAVDLYDTRYVDPNKVERLSGLPLVTPAKTLPYGDTGTIGEVDAYVLLSALYFEGVFVSRKPYSVYIADLIQRYVPEIYSDAGANYQAPPWKMDRHQRAAIKEAACVFSTTEQTLKDTLHYAGADPDKTMLFPMFAMDIADRQDTERGPGKPARQSYELMDLISNKTFKVERRGYFLWVTNASAHKNHVAAFRALRHYYESLGGQLKCLICGPVTDMLIPGQLESPYHAKVYKELRQWTSYNDNVKVLGYLSDHTYLSLLKDAQFLWHNVIYDNGTFSIIEASSVGTPVLSSSYPQIEFIDQQFKVGSTFFDARDPIEAATKIRAMELKSKRLPARKVGGVNTVLFRASLKELVERMFEGNAASRKPSPRKKAGRSAVIG</sequence>
<keyword evidence="1" id="KW-0808">Transferase</keyword>
<accession>A0ABX6T9F6</accession>
<dbReference type="RefSeq" id="WP_187709449.1">
    <property type="nucleotide sequence ID" value="NZ_CP060782.1"/>
</dbReference>
<dbReference type="Pfam" id="PF00534">
    <property type="entry name" value="Glycos_transf_1"/>
    <property type="match status" value="1"/>
</dbReference>
<dbReference type="SUPFAM" id="SSF53756">
    <property type="entry name" value="UDP-Glycosyltransferase/glycogen phosphorylase"/>
    <property type="match status" value="1"/>
</dbReference>
<proteinExistence type="predicted"/>
<dbReference type="InterPro" id="IPR001296">
    <property type="entry name" value="Glyco_trans_1"/>
</dbReference>
<name>A0ABX6T9F6_9SPHN</name>
<evidence type="ECO:0000313" key="5">
    <source>
        <dbReference type="Proteomes" id="UP000516105"/>
    </source>
</evidence>
<dbReference type="Gene3D" id="3.40.50.2000">
    <property type="entry name" value="Glycogen Phosphorylase B"/>
    <property type="match status" value="1"/>
</dbReference>
<evidence type="ECO:0000313" key="4">
    <source>
        <dbReference type="EMBL" id="QNP46496.1"/>
    </source>
</evidence>
<dbReference type="Proteomes" id="UP000516105">
    <property type="component" value="Chromosome"/>
</dbReference>
<dbReference type="PANTHER" id="PTHR46401">
    <property type="entry name" value="GLYCOSYLTRANSFERASE WBBK-RELATED"/>
    <property type="match status" value="1"/>
</dbReference>
<reference evidence="4 5" key="1">
    <citation type="submission" date="2020-08" db="EMBL/GenBank/DDBJ databases">
        <title>Genome sequence of Sphingomonas sediminicola KACC 15039T.</title>
        <authorList>
            <person name="Hyun D.-W."/>
            <person name="Bae J.-W."/>
        </authorList>
    </citation>
    <scope>NUCLEOTIDE SEQUENCE [LARGE SCALE GENOMIC DNA]</scope>
    <source>
        <strain evidence="4 5">KACC 15039</strain>
    </source>
</reference>
<organism evidence="4 5">
    <name type="scientific">Sphingomonas sediminicola</name>
    <dbReference type="NCBI Taxonomy" id="386874"/>
    <lineage>
        <taxon>Bacteria</taxon>
        <taxon>Pseudomonadati</taxon>
        <taxon>Pseudomonadota</taxon>
        <taxon>Alphaproteobacteria</taxon>
        <taxon>Sphingomonadales</taxon>
        <taxon>Sphingomonadaceae</taxon>
        <taxon>Sphingomonas</taxon>
    </lineage>
</organism>
<keyword evidence="5" id="KW-1185">Reference proteome</keyword>
<evidence type="ECO:0000256" key="2">
    <source>
        <dbReference type="SAM" id="MobiDB-lite"/>
    </source>
</evidence>